<dbReference type="InterPro" id="IPR007110">
    <property type="entry name" value="Ig-like_dom"/>
</dbReference>
<dbReference type="PANTHER" id="PTHR23277:SF108">
    <property type="entry name" value="FASCICLIN-3"/>
    <property type="match status" value="1"/>
</dbReference>
<dbReference type="Gene3D" id="2.60.40.10">
    <property type="entry name" value="Immunoglobulins"/>
    <property type="match status" value="1"/>
</dbReference>
<dbReference type="PROSITE" id="PS50835">
    <property type="entry name" value="IG_LIKE"/>
    <property type="match status" value="1"/>
</dbReference>
<evidence type="ECO:0000259" key="8">
    <source>
        <dbReference type="PROSITE" id="PS50835"/>
    </source>
</evidence>
<dbReference type="InterPro" id="IPR036179">
    <property type="entry name" value="Ig-like_dom_sf"/>
</dbReference>
<dbReference type="Proteomes" id="UP001159427">
    <property type="component" value="Unassembled WGS sequence"/>
</dbReference>
<evidence type="ECO:0000256" key="1">
    <source>
        <dbReference type="ARBA" id="ARBA00004370"/>
    </source>
</evidence>
<evidence type="ECO:0000313" key="10">
    <source>
        <dbReference type="Proteomes" id="UP001159427"/>
    </source>
</evidence>
<keyword evidence="2" id="KW-0732">Signal</keyword>
<dbReference type="EMBL" id="CALNXI010000451">
    <property type="protein sequence ID" value="CAH3027414.1"/>
    <property type="molecule type" value="Genomic_DNA"/>
</dbReference>
<keyword evidence="10" id="KW-1185">Reference proteome</keyword>
<dbReference type="InterPro" id="IPR013783">
    <property type="entry name" value="Ig-like_fold"/>
</dbReference>
<evidence type="ECO:0000256" key="4">
    <source>
        <dbReference type="ARBA" id="ARBA00023136"/>
    </source>
</evidence>
<keyword evidence="5" id="KW-1015">Disulfide bond</keyword>
<protein>
    <recommendedName>
        <fullName evidence="8">Ig-like domain-containing protein</fullName>
    </recommendedName>
</protein>
<accession>A0ABN8MD48</accession>
<evidence type="ECO:0000256" key="6">
    <source>
        <dbReference type="ARBA" id="ARBA00023180"/>
    </source>
</evidence>
<dbReference type="InterPro" id="IPR051427">
    <property type="entry name" value="Nectin/Nectin-like"/>
</dbReference>
<keyword evidence="4 7" id="KW-0472">Membrane</keyword>
<name>A0ABN8MD48_9CNID</name>
<keyword evidence="6" id="KW-0325">Glycoprotein</keyword>
<keyword evidence="7" id="KW-1133">Transmembrane helix</keyword>
<feature type="domain" description="Ig-like" evidence="8">
    <location>
        <begin position="3"/>
        <end position="87"/>
    </location>
</feature>
<keyword evidence="7" id="KW-0812">Transmembrane</keyword>
<evidence type="ECO:0000256" key="2">
    <source>
        <dbReference type="ARBA" id="ARBA00022729"/>
    </source>
</evidence>
<evidence type="ECO:0000256" key="7">
    <source>
        <dbReference type="SAM" id="Phobius"/>
    </source>
</evidence>
<organism evidence="9 10">
    <name type="scientific">Porites evermanni</name>
    <dbReference type="NCBI Taxonomy" id="104178"/>
    <lineage>
        <taxon>Eukaryota</taxon>
        <taxon>Metazoa</taxon>
        <taxon>Cnidaria</taxon>
        <taxon>Anthozoa</taxon>
        <taxon>Hexacorallia</taxon>
        <taxon>Scleractinia</taxon>
        <taxon>Fungiina</taxon>
        <taxon>Poritidae</taxon>
        <taxon>Porites</taxon>
    </lineage>
</organism>
<evidence type="ECO:0000256" key="5">
    <source>
        <dbReference type="ARBA" id="ARBA00023157"/>
    </source>
</evidence>
<dbReference type="SUPFAM" id="SSF48726">
    <property type="entry name" value="Immunoglobulin"/>
    <property type="match status" value="1"/>
</dbReference>
<evidence type="ECO:0000313" key="9">
    <source>
        <dbReference type="EMBL" id="CAH3027414.1"/>
    </source>
</evidence>
<evidence type="ECO:0000256" key="3">
    <source>
        <dbReference type="ARBA" id="ARBA00022737"/>
    </source>
</evidence>
<dbReference type="Pfam" id="PF13927">
    <property type="entry name" value="Ig_3"/>
    <property type="match status" value="1"/>
</dbReference>
<keyword evidence="3" id="KW-0677">Repeat</keyword>
<dbReference type="SMART" id="SM00408">
    <property type="entry name" value="IGc2"/>
    <property type="match status" value="1"/>
</dbReference>
<comment type="subcellular location">
    <subcellularLocation>
        <location evidence="1">Membrane</location>
    </subcellularLocation>
</comment>
<sequence length="193" mass="21308">MHPQDNTVKLQSGTAVVALKCAAEGFPPPVIIWLRNNSTVVNDSVTSNGNVSTLILVLRTIKEDDPKYMCVATNAMGRTYSSEAALTFAEKPTTKSLSTLKEDFSSAQKNSCCLLLFIDDTSASTSDDHFLLLWILVAATGVLLFVMVLLILVIYKKNRNAAFSVEKEIIKEQRYSNLYINRDAINQQLPSSQ</sequence>
<feature type="transmembrane region" description="Helical" evidence="7">
    <location>
        <begin position="131"/>
        <end position="155"/>
    </location>
</feature>
<reference evidence="9 10" key="1">
    <citation type="submission" date="2022-05" db="EMBL/GenBank/DDBJ databases">
        <authorList>
            <consortium name="Genoscope - CEA"/>
            <person name="William W."/>
        </authorList>
    </citation>
    <scope>NUCLEOTIDE SEQUENCE [LARGE SCALE GENOMIC DNA]</scope>
</reference>
<proteinExistence type="predicted"/>
<comment type="caution">
    <text evidence="9">The sequence shown here is derived from an EMBL/GenBank/DDBJ whole genome shotgun (WGS) entry which is preliminary data.</text>
</comment>
<dbReference type="InterPro" id="IPR003598">
    <property type="entry name" value="Ig_sub2"/>
</dbReference>
<gene>
    <name evidence="9" type="ORF">PEVE_00031519</name>
</gene>
<dbReference type="PANTHER" id="PTHR23277">
    <property type="entry name" value="NECTIN-RELATED"/>
    <property type="match status" value="1"/>
</dbReference>